<keyword evidence="12" id="KW-0119">Carbohydrate metabolism</keyword>
<keyword evidence="5" id="KW-0808">Transferase</keyword>
<dbReference type="EMBL" id="JADFTS010000002">
    <property type="protein sequence ID" value="KAF9622859.1"/>
    <property type="molecule type" value="Genomic_DNA"/>
</dbReference>
<keyword evidence="10" id="KW-0325">Glycoprotein</keyword>
<gene>
    <name evidence="14" type="ORF">IFM89_034989</name>
</gene>
<evidence type="ECO:0000313" key="14">
    <source>
        <dbReference type="EMBL" id="KAF9622859.1"/>
    </source>
</evidence>
<evidence type="ECO:0000256" key="10">
    <source>
        <dbReference type="ARBA" id="ARBA00023180"/>
    </source>
</evidence>
<evidence type="ECO:0000256" key="1">
    <source>
        <dbReference type="ARBA" id="ARBA00004606"/>
    </source>
</evidence>
<evidence type="ECO:0000256" key="3">
    <source>
        <dbReference type="ARBA" id="ARBA00007737"/>
    </source>
</evidence>
<evidence type="ECO:0000256" key="5">
    <source>
        <dbReference type="ARBA" id="ARBA00022679"/>
    </source>
</evidence>
<evidence type="ECO:0000313" key="15">
    <source>
        <dbReference type="Proteomes" id="UP000631114"/>
    </source>
</evidence>
<evidence type="ECO:0000256" key="7">
    <source>
        <dbReference type="ARBA" id="ARBA00022968"/>
    </source>
</evidence>
<comment type="subcellular location">
    <subcellularLocation>
        <location evidence="1">Membrane</location>
        <topology evidence="1">Single-pass type II membrane protein</topology>
    </subcellularLocation>
</comment>
<sequence length="179" mass="21180">MVAIARYLNVTLVVPELDKTSFWADHSEFQDIFYADHFITSLRDDIRILKKLPPRLKRRVERGNVYSMPPISWYDISYYHKQILPLIQKYKIVHLNKTDARLANNGLPSDIQKLRCRVNFSALRFTPQIEELGRRVIRILRKNGPFLVLHLRYEMDVLAFSGCTQGCKEEEVEELTRMR</sequence>
<keyword evidence="4" id="KW-0328">Glycosyltransferase</keyword>
<evidence type="ECO:0000256" key="2">
    <source>
        <dbReference type="ARBA" id="ARBA00004881"/>
    </source>
</evidence>
<dbReference type="GO" id="GO:0016020">
    <property type="term" value="C:membrane"/>
    <property type="evidence" value="ECO:0007669"/>
    <property type="project" value="UniProtKB-SubCell"/>
</dbReference>
<dbReference type="Proteomes" id="UP000631114">
    <property type="component" value="Unassembled WGS sequence"/>
</dbReference>
<keyword evidence="15" id="KW-1185">Reference proteome</keyword>
<evidence type="ECO:0000256" key="6">
    <source>
        <dbReference type="ARBA" id="ARBA00022692"/>
    </source>
</evidence>
<keyword evidence="11" id="KW-0294">Fucose metabolism</keyword>
<proteinExistence type="inferred from homology"/>
<keyword evidence="8" id="KW-1133">Transmembrane helix</keyword>
<dbReference type="GO" id="GO:0006004">
    <property type="term" value="P:fucose metabolic process"/>
    <property type="evidence" value="ECO:0007669"/>
    <property type="project" value="UniProtKB-KW"/>
</dbReference>
<keyword evidence="9" id="KW-0472">Membrane</keyword>
<dbReference type="PANTHER" id="PTHR31741:SF3">
    <property type="entry name" value="O-FUCOSYLTRANSFERASE FAMILY PROTEIN"/>
    <property type="match status" value="1"/>
</dbReference>
<dbReference type="GO" id="GO:0016757">
    <property type="term" value="F:glycosyltransferase activity"/>
    <property type="evidence" value="ECO:0007669"/>
    <property type="project" value="UniProtKB-KW"/>
</dbReference>
<accession>A0A835IT19</accession>
<dbReference type="OrthoDB" id="1874781at2759"/>
<dbReference type="AlphaFoldDB" id="A0A835IT19"/>
<dbReference type="InterPro" id="IPR019378">
    <property type="entry name" value="GDP-Fuc_O-FucTrfase"/>
</dbReference>
<name>A0A835IT19_9MAGN</name>
<evidence type="ECO:0000256" key="13">
    <source>
        <dbReference type="ARBA" id="ARBA00030350"/>
    </source>
</evidence>
<protein>
    <recommendedName>
        <fullName evidence="13">O-fucosyltransferase family protein</fullName>
    </recommendedName>
</protein>
<evidence type="ECO:0000256" key="12">
    <source>
        <dbReference type="ARBA" id="ARBA00023277"/>
    </source>
</evidence>
<dbReference type="GO" id="GO:0005737">
    <property type="term" value="C:cytoplasm"/>
    <property type="evidence" value="ECO:0007669"/>
    <property type="project" value="TreeGrafter"/>
</dbReference>
<comment type="caution">
    <text evidence="14">The sequence shown here is derived from an EMBL/GenBank/DDBJ whole genome shotgun (WGS) entry which is preliminary data.</text>
</comment>
<keyword evidence="6" id="KW-0812">Transmembrane</keyword>
<organism evidence="14 15">
    <name type="scientific">Coptis chinensis</name>
    <dbReference type="NCBI Taxonomy" id="261450"/>
    <lineage>
        <taxon>Eukaryota</taxon>
        <taxon>Viridiplantae</taxon>
        <taxon>Streptophyta</taxon>
        <taxon>Embryophyta</taxon>
        <taxon>Tracheophyta</taxon>
        <taxon>Spermatophyta</taxon>
        <taxon>Magnoliopsida</taxon>
        <taxon>Ranunculales</taxon>
        <taxon>Ranunculaceae</taxon>
        <taxon>Coptidoideae</taxon>
        <taxon>Coptis</taxon>
    </lineage>
</organism>
<dbReference type="PANTHER" id="PTHR31741">
    <property type="entry name" value="OS02G0726500 PROTEIN-RELATED"/>
    <property type="match status" value="1"/>
</dbReference>
<evidence type="ECO:0000256" key="8">
    <source>
        <dbReference type="ARBA" id="ARBA00022989"/>
    </source>
</evidence>
<comment type="similarity">
    <text evidence="3">Belongs to the glycosyltransferase GT106 family.</text>
</comment>
<dbReference type="Pfam" id="PF10250">
    <property type="entry name" value="O-FucT"/>
    <property type="match status" value="1"/>
</dbReference>
<evidence type="ECO:0000256" key="4">
    <source>
        <dbReference type="ARBA" id="ARBA00022676"/>
    </source>
</evidence>
<evidence type="ECO:0000256" key="9">
    <source>
        <dbReference type="ARBA" id="ARBA00023136"/>
    </source>
</evidence>
<reference evidence="14 15" key="1">
    <citation type="submission" date="2020-10" db="EMBL/GenBank/DDBJ databases">
        <title>The Coptis chinensis genome and diversification of protoberbering-type alkaloids.</title>
        <authorList>
            <person name="Wang B."/>
            <person name="Shu S."/>
            <person name="Song C."/>
            <person name="Liu Y."/>
        </authorList>
    </citation>
    <scope>NUCLEOTIDE SEQUENCE [LARGE SCALE GENOMIC DNA]</scope>
    <source>
        <strain evidence="14">HL-2020</strain>
        <tissue evidence="14">Leaf</tissue>
    </source>
</reference>
<keyword evidence="7" id="KW-0735">Signal-anchor</keyword>
<evidence type="ECO:0000256" key="11">
    <source>
        <dbReference type="ARBA" id="ARBA00023253"/>
    </source>
</evidence>
<comment type="pathway">
    <text evidence="2">Glycan metabolism.</text>
</comment>